<dbReference type="AlphaFoldDB" id="A0A9X9BZ93"/>
<dbReference type="EMBL" id="VOUP01000051">
    <property type="protein sequence ID" value="TXE23105.1"/>
    <property type="molecule type" value="Genomic_DNA"/>
</dbReference>
<organism evidence="2 3">
    <name type="scientific">Serratia ureilytica</name>
    <dbReference type="NCBI Taxonomy" id="300181"/>
    <lineage>
        <taxon>Bacteria</taxon>
        <taxon>Pseudomonadati</taxon>
        <taxon>Pseudomonadota</taxon>
        <taxon>Gammaproteobacteria</taxon>
        <taxon>Enterobacterales</taxon>
        <taxon>Yersiniaceae</taxon>
        <taxon>Serratia</taxon>
    </lineage>
</organism>
<dbReference type="Pfam" id="PF05954">
    <property type="entry name" value="Phage_GPD"/>
    <property type="match status" value="1"/>
</dbReference>
<dbReference type="Proteomes" id="UP001177872">
    <property type="component" value="Unassembled WGS sequence"/>
</dbReference>
<keyword evidence="4" id="KW-1185">Reference proteome</keyword>
<evidence type="ECO:0000313" key="3">
    <source>
        <dbReference type="Proteomes" id="UP000321307"/>
    </source>
</evidence>
<dbReference type="EMBL" id="JAVCZN010000003">
    <property type="protein sequence ID" value="MDQ1861581.1"/>
    <property type="molecule type" value="Genomic_DNA"/>
</dbReference>
<dbReference type="SUPFAM" id="SSF69279">
    <property type="entry name" value="Phage tail proteins"/>
    <property type="match status" value="1"/>
</dbReference>
<dbReference type="PANTHER" id="PTHR35862">
    <property type="entry name" value="FELS-2 PROPHAGE PROTEIN"/>
    <property type="match status" value="1"/>
</dbReference>
<comment type="caution">
    <text evidence="2">The sequence shown here is derived from an EMBL/GenBank/DDBJ whole genome shotgun (WGS) entry which is preliminary data.</text>
</comment>
<gene>
    <name evidence="2" type="ORF">FOT63_24600</name>
    <name evidence="1" type="ORF">Q6237_11360</name>
</gene>
<proteinExistence type="predicted"/>
<evidence type="ECO:0000313" key="4">
    <source>
        <dbReference type="Proteomes" id="UP001177872"/>
    </source>
</evidence>
<evidence type="ECO:0000313" key="1">
    <source>
        <dbReference type="EMBL" id="MDQ1861581.1"/>
    </source>
</evidence>
<accession>A0A9X9BZ93</accession>
<evidence type="ECO:0000313" key="2">
    <source>
        <dbReference type="EMBL" id="TXE23105.1"/>
    </source>
</evidence>
<protein>
    <submittedName>
        <fullName evidence="2">Phage late control D family protein</fullName>
    </submittedName>
</protein>
<reference evidence="1" key="2">
    <citation type="submission" date="2023-07" db="EMBL/GenBank/DDBJ databases">
        <title>In vitro acaricidal activity of Serratia ureilytica strains isolated from Mimosa pudica nodules againts the dust mite Tyrophagus putrescentiae.</title>
        <authorList>
            <person name="Wong-Villareal A."/>
            <person name="Cerqueda-Garcia D."/>
        </authorList>
    </citation>
    <scope>NUCLEOTIDE SEQUENCE</scope>
    <source>
        <strain evidence="1">UTS2</strain>
    </source>
</reference>
<dbReference type="PANTHER" id="PTHR35862:SF3">
    <property type="entry name" value="FELS-2 PROPHAGE PROTEIN"/>
    <property type="match status" value="1"/>
</dbReference>
<dbReference type="InterPro" id="IPR052726">
    <property type="entry name" value="Phage_Baseplate_Hub"/>
</dbReference>
<dbReference type="RefSeq" id="WP_069101122.1">
    <property type="nucleotide sequence ID" value="NZ_CP060483.1"/>
</dbReference>
<name>A0A9X9BZ93_9GAMM</name>
<reference evidence="2 3" key="1">
    <citation type="submission" date="2019-07" db="EMBL/GenBank/DDBJ databases">
        <title>Serratia strains were isolated from fresh produce.</title>
        <authorList>
            <person name="Cho G.-S."/>
            <person name="Stein M."/>
            <person name="Lee W."/>
            <person name="Suh S.H."/>
            <person name="Franz C.M.A.P."/>
        </authorList>
    </citation>
    <scope>NUCLEOTIDE SEQUENCE [LARGE SCALE GENOMIC DNA]</scope>
    <source>
        <strain evidence="2 3">S17</strain>
    </source>
</reference>
<dbReference type="GeneID" id="64309868"/>
<dbReference type="Proteomes" id="UP000321307">
    <property type="component" value="Unassembled WGS sequence"/>
</dbReference>
<sequence length="364" mass="40326">MITQTPVPIGALIAPDYALFLQQADITEAFRHRLLSLTLTDNRGFTADRLDLELDDADGQIAMPKRGQTLTVKLGWKGQALIDKGKFIVDEIEHRGAPDKLVIRARSVDFRNSMNVARDHSYHDRTLGDIVNEVANRNRMGHTLAAGLAEIKITHIDQSQETDVAFLTRLATMNGAVAAIKNERLLFLVPGSGLSISGKPLPSLTLERSDGDQHYFNVADRNAYTGVIAKWQDIQHARQQQMTVQREEGNTTDENAASSYLAGESNNVFTLPTLYANKESAMRAAKARWANIQQGNVQFSINLAVGRPDLSPETPIHLSGFKEVIDRQPWIISQVVHTLNDRGFSTSLALDVLTQRMEFAITEG</sequence>